<evidence type="ECO:0000313" key="1">
    <source>
        <dbReference type="EMBL" id="MPC21955.1"/>
    </source>
</evidence>
<name>A0A5B7DLA7_PORTR</name>
<keyword evidence="2" id="KW-1185">Reference proteome</keyword>
<sequence>MTTFVSVDPPPCPITAARPDVNCVSHFSGPNVVSFCDIPSESRVCLETYGGAHNVARRPINATVMSSGQLYPTVSS</sequence>
<dbReference type="EMBL" id="VSRR010001036">
    <property type="protein sequence ID" value="MPC21955.1"/>
    <property type="molecule type" value="Genomic_DNA"/>
</dbReference>
<protein>
    <submittedName>
        <fullName evidence="1">Uncharacterized protein</fullName>
    </submittedName>
</protein>
<organism evidence="1 2">
    <name type="scientific">Portunus trituberculatus</name>
    <name type="common">Swimming crab</name>
    <name type="synonym">Neptunus trituberculatus</name>
    <dbReference type="NCBI Taxonomy" id="210409"/>
    <lineage>
        <taxon>Eukaryota</taxon>
        <taxon>Metazoa</taxon>
        <taxon>Ecdysozoa</taxon>
        <taxon>Arthropoda</taxon>
        <taxon>Crustacea</taxon>
        <taxon>Multicrustacea</taxon>
        <taxon>Malacostraca</taxon>
        <taxon>Eumalacostraca</taxon>
        <taxon>Eucarida</taxon>
        <taxon>Decapoda</taxon>
        <taxon>Pleocyemata</taxon>
        <taxon>Brachyura</taxon>
        <taxon>Eubrachyura</taxon>
        <taxon>Portunoidea</taxon>
        <taxon>Portunidae</taxon>
        <taxon>Portuninae</taxon>
        <taxon>Portunus</taxon>
    </lineage>
</organism>
<reference evidence="1 2" key="1">
    <citation type="submission" date="2019-05" db="EMBL/GenBank/DDBJ databases">
        <title>Another draft genome of Portunus trituberculatus and its Hox gene families provides insights of decapod evolution.</title>
        <authorList>
            <person name="Jeong J.-H."/>
            <person name="Song I."/>
            <person name="Kim S."/>
            <person name="Choi T."/>
            <person name="Kim D."/>
            <person name="Ryu S."/>
            <person name="Kim W."/>
        </authorList>
    </citation>
    <scope>NUCLEOTIDE SEQUENCE [LARGE SCALE GENOMIC DNA]</scope>
    <source>
        <tissue evidence="1">Muscle</tissue>
    </source>
</reference>
<proteinExistence type="predicted"/>
<accession>A0A5B7DLA7</accession>
<gene>
    <name evidence="1" type="ORF">E2C01_014959</name>
</gene>
<dbReference type="Proteomes" id="UP000324222">
    <property type="component" value="Unassembled WGS sequence"/>
</dbReference>
<evidence type="ECO:0000313" key="2">
    <source>
        <dbReference type="Proteomes" id="UP000324222"/>
    </source>
</evidence>
<dbReference type="AlphaFoldDB" id="A0A5B7DLA7"/>
<comment type="caution">
    <text evidence="1">The sequence shown here is derived from an EMBL/GenBank/DDBJ whole genome shotgun (WGS) entry which is preliminary data.</text>
</comment>